<sequence>DAENPNAAVKINLKGLIMGGPYLQVSQIRKEDFYYSLGLINAVQKKELKETVDKVLALYEEGKDDEALKLAITLNLGSDSLTAKS</sequence>
<dbReference type="EMBL" id="CAJVCH010007484">
    <property type="protein sequence ID" value="CAG7660840.1"/>
    <property type="molecule type" value="Genomic_DNA"/>
</dbReference>
<name>A0A8J2IZF7_9HEXA</name>
<gene>
    <name evidence="1" type="ORF">AFUS01_LOCUS1354</name>
</gene>
<reference evidence="1" key="1">
    <citation type="submission" date="2021-06" db="EMBL/GenBank/DDBJ databases">
        <authorList>
            <person name="Hodson N. C."/>
            <person name="Mongue J. A."/>
            <person name="Jaron S. K."/>
        </authorList>
    </citation>
    <scope>NUCLEOTIDE SEQUENCE</scope>
</reference>
<organism evidence="1 2">
    <name type="scientific">Allacma fusca</name>
    <dbReference type="NCBI Taxonomy" id="39272"/>
    <lineage>
        <taxon>Eukaryota</taxon>
        <taxon>Metazoa</taxon>
        <taxon>Ecdysozoa</taxon>
        <taxon>Arthropoda</taxon>
        <taxon>Hexapoda</taxon>
        <taxon>Collembola</taxon>
        <taxon>Symphypleona</taxon>
        <taxon>Sminthuridae</taxon>
        <taxon>Allacma</taxon>
    </lineage>
</organism>
<proteinExistence type="predicted"/>
<evidence type="ECO:0000313" key="2">
    <source>
        <dbReference type="Proteomes" id="UP000708208"/>
    </source>
</evidence>
<feature type="non-terminal residue" evidence="1">
    <location>
        <position position="85"/>
    </location>
</feature>
<protein>
    <submittedName>
        <fullName evidence="1">Uncharacterized protein</fullName>
    </submittedName>
</protein>
<evidence type="ECO:0000313" key="1">
    <source>
        <dbReference type="EMBL" id="CAG7660840.1"/>
    </source>
</evidence>
<keyword evidence="2" id="KW-1185">Reference proteome</keyword>
<accession>A0A8J2IZF7</accession>
<dbReference type="Proteomes" id="UP000708208">
    <property type="component" value="Unassembled WGS sequence"/>
</dbReference>
<comment type="caution">
    <text evidence="1">The sequence shown here is derived from an EMBL/GenBank/DDBJ whole genome shotgun (WGS) entry which is preliminary data.</text>
</comment>
<dbReference type="AlphaFoldDB" id="A0A8J2IZF7"/>
<feature type="non-terminal residue" evidence="1">
    <location>
        <position position="1"/>
    </location>
</feature>